<evidence type="ECO:0000313" key="2">
    <source>
        <dbReference type="Proteomes" id="UP000266673"/>
    </source>
</evidence>
<dbReference type="Proteomes" id="UP000266673">
    <property type="component" value="Unassembled WGS sequence"/>
</dbReference>
<sequence length="386" mass="44348">MDERAQELFDKNKKARFFFVFYESMVACHSTNGARSARIAENIIMVPNNDDKNNMYYTAINTVENIQKRDEYAHNDPLWWGILDFRDDNISPCPDSLRAENFLSEGEINRFINALKGAINEEKEKISKSAESFIEALLLSDIISIYQLSKVFGTYGVSGLCNLLQKSAEEMQDGEKKIIQDHLVNIDVYDDATIYVGRCIQDTGENRTDADREDKANRSGINCVGKACHFLYWNSSRESGVGENYGPMHKDNHDKSVTDFMEIIKVAKSQHKKLQNYIIEQCGNQFLPGNLQNRLEPIFIPFFQIIGIKIKFYLLFQINGDLYGIWDWTSEMLPTKDEDIGEVVLLCKTFLVHSNLVARVGRITNLLIKKTEVEKFRSPEEFTQNP</sequence>
<organism evidence="1 2">
    <name type="scientific">Gigaspora rosea</name>
    <dbReference type="NCBI Taxonomy" id="44941"/>
    <lineage>
        <taxon>Eukaryota</taxon>
        <taxon>Fungi</taxon>
        <taxon>Fungi incertae sedis</taxon>
        <taxon>Mucoromycota</taxon>
        <taxon>Glomeromycotina</taxon>
        <taxon>Glomeromycetes</taxon>
        <taxon>Diversisporales</taxon>
        <taxon>Gigasporaceae</taxon>
        <taxon>Gigaspora</taxon>
    </lineage>
</organism>
<keyword evidence="2" id="KW-1185">Reference proteome</keyword>
<dbReference type="AlphaFoldDB" id="A0A397UE14"/>
<protein>
    <submittedName>
        <fullName evidence="1">Uncharacterized protein</fullName>
    </submittedName>
</protein>
<accession>A0A397UE14</accession>
<evidence type="ECO:0000313" key="1">
    <source>
        <dbReference type="EMBL" id="RIB07317.1"/>
    </source>
</evidence>
<dbReference type="OrthoDB" id="2439588at2759"/>
<proteinExistence type="predicted"/>
<comment type="caution">
    <text evidence="1">The sequence shown here is derived from an EMBL/GenBank/DDBJ whole genome shotgun (WGS) entry which is preliminary data.</text>
</comment>
<dbReference type="EMBL" id="QKWP01001675">
    <property type="protein sequence ID" value="RIB07317.1"/>
    <property type="molecule type" value="Genomic_DNA"/>
</dbReference>
<gene>
    <name evidence="1" type="ORF">C2G38_2214782</name>
</gene>
<name>A0A397UE14_9GLOM</name>
<reference evidence="1 2" key="1">
    <citation type="submission" date="2018-06" db="EMBL/GenBank/DDBJ databases">
        <title>Comparative genomics reveals the genomic features of Rhizophagus irregularis, R. cerebriforme, R. diaphanum and Gigaspora rosea, and their symbiotic lifestyle signature.</title>
        <authorList>
            <person name="Morin E."/>
            <person name="San Clemente H."/>
            <person name="Chen E.C.H."/>
            <person name="De La Providencia I."/>
            <person name="Hainaut M."/>
            <person name="Kuo A."/>
            <person name="Kohler A."/>
            <person name="Murat C."/>
            <person name="Tang N."/>
            <person name="Roy S."/>
            <person name="Loubradou J."/>
            <person name="Henrissat B."/>
            <person name="Grigoriev I.V."/>
            <person name="Corradi N."/>
            <person name="Roux C."/>
            <person name="Martin F.M."/>
        </authorList>
    </citation>
    <scope>NUCLEOTIDE SEQUENCE [LARGE SCALE GENOMIC DNA]</scope>
    <source>
        <strain evidence="1 2">DAOM 194757</strain>
    </source>
</reference>